<evidence type="ECO:0000259" key="4">
    <source>
        <dbReference type="PROSITE" id="PS50043"/>
    </source>
</evidence>
<dbReference type="Pfam" id="PF00196">
    <property type="entry name" value="GerE"/>
    <property type="match status" value="1"/>
</dbReference>
<dbReference type="GO" id="GO:0006355">
    <property type="term" value="P:regulation of DNA-templated transcription"/>
    <property type="evidence" value="ECO:0007669"/>
    <property type="project" value="InterPro"/>
</dbReference>
<dbReference type="PANTHER" id="PTHR44688">
    <property type="entry name" value="DNA-BINDING TRANSCRIPTIONAL ACTIVATOR DEVR_DOSR"/>
    <property type="match status" value="1"/>
</dbReference>
<dbReference type="eggNOG" id="COG2909">
    <property type="taxonomic scope" value="Bacteria"/>
</dbReference>
<dbReference type="AlphaFoldDB" id="A0A098BUC7"/>
<dbReference type="InterPro" id="IPR059106">
    <property type="entry name" value="WHD_MalT"/>
</dbReference>
<keyword evidence="2" id="KW-0238">DNA-binding</keyword>
<dbReference type="Gene3D" id="1.10.10.10">
    <property type="entry name" value="Winged helix-like DNA-binding domain superfamily/Winged helix DNA-binding domain"/>
    <property type="match status" value="1"/>
</dbReference>
<dbReference type="PROSITE" id="PS50043">
    <property type="entry name" value="HTH_LUXR_2"/>
    <property type="match status" value="1"/>
</dbReference>
<name>A0A098BUC7_9NOCA</name>
<dbReference type="SUPFAM" id="SSF46894">
    <property type="entry name" value="C-terminal effector domain of the bipartite response regulators"/>
    <property type="match status" value="1"/>
</dbReference>
<dbReference type="Gene3D" id="3.40.50.300">
    <property type="entry name" value="P-loop containing nucleotide triphosphate hydrolases"/>
    <property type="match status" value="1"/>
</dbReference>
<dbReference type="PANTHER" id="PTHR44688:SF16">
    <property type="entry name" value="DNA-BINDING TRANSCRIPTIONAL ACTIVATOR DEVR_DOSR"/>
    <property type="match status" value="1"/>
</dbReference>
<dbReference type="InterPro" id="IPR036388">
    <property type="entry name" value="WH-like_DNA-bd_sf"/>
</dbReference>
<dbReference type="EMBL" id="CCSD01000097">
    <property type="protein sequence ID" value="CDZ91316.1"/>
    <property type="molecule type" value="Genomic_DNA"/>
</dbReference>
<dbReference type="GO" id="GO:0003677">
    <property type="term" value="F:DNA binding"/>
    <property type="evidence" value="ECO:0007669"/>
    <property type="project" value="UniProtKB-KW"/>
</dbReference>
<dbReference type="Proteomes" id="UP000042997">
    <property type="component" value="Unassembled WGS sequence"/>
</dbReference>
<evidence type="ECO:0000256" key="2">
    <source>
        <dbReference type="ARBA" id="ARBA00023125"/>
    </source>
</evidence>
<evidence type="ECO:0000313" key="5">
    <source>
        <dbReference type="EMBL" id="CDZ91316.1"/>
    </source>
</evidence>
<evidence type="ECO:0000256" key="1">
    <source>
        <dbReference type="ARBA" id="ARBA00023015"/>
    </source>
</evidence>
<dbReference type="RefSeq" id="WP_040274477.1">
    <property type="nucleotide sequence ID" value="NZ_JAJNCM010000006.1"/>
</dbReference>
<keyword evidence="1" id="KW-0805">Transcription regulation</keyword>
<protein>
    <submittedName>
        <fullName evidence="5">LuxR family transcriptional regulator</fullName>
    </submittedName>
</protein>
<dbReference type="InterPro" id="IPR016032">
    <property type="entry name" value="Sig_transdc_resp-reg_C-effctor"/>
</dbReference>
<sequence>MSVPGAVRTGVPTWRTLATAVPRARLFDMLDRGSALTVVHAPGGFGKSTLLATWLHRGGAPERDIAWVPVADDAAPDRIWSDVCTVLGEHVAPGDPAEQLAEVLRSRPAPSLLVLDGLPATALDDLLSAIRHLLDRCPSVDVAVCVRGSAASAAVATAGVDCTFVSAHDLRFTPRETAEFFRAAGVELAADEYGDLCRALGGLPQLISGALNVARLHRGAPVDQEGRPSPELAVAIAGSASVLLDTLTAEERAFALRVVAARALDAELAAELTGRSDAAGLLDRLEARGLLVVDEAAETRTWAWPSALRLAVLDQARQEEPGRVDELMTVLARRHRDAGRPAPAATYAAEARNWAMAAGIVERSWGQMVAEHLEELILVLRTIPEDFLQDYPAVLAGRALFVQMLADHPILRASLPGEPDELHALGAGPDAANVLHLATVQSLALRVAGDFVQGAACTRRLEPLVQSMLAHQPDNITPQLPLLRVQWAITFQLAADLAESNRQFESAYRGGVAAGTPYIVQNAAGSSALNWALVGDVPRARRWLAREATAEPSDGLFGELVKVGGRVATALTHLDALDVGAAEAMIDLLGAPSDREELWGFVAYAHAQHALLTVEAYAGLTWLHHTVAGHAHRHGDGAFSRTLLTATEIDLHLALGNGNLARAVADLEPRHHPILVVPDARVDLLGGNPGRAVKKLARVSWPDCGFPRAHLEALLLEAAAQLDLGNPGAAAVCWERACALGQTLGNRRAFTTVPDRHRRELEERSGIAVPGGPVGAVFPDEVARVELSPREREVLALLAEGCPQSEIARLLFVSPNTVKTQLRSIYRKLGVHTRVEAITRARELRLLPVTSDL</sequence>
<keyword evidence="3" id="KW-0804">Transcription</keyword>
<dbReference type="InterPro" id="IPR027417">
    <property type="entry name" value="P-loop_NTPase"/>
</dbReference>
<organism evidence="5 6">
    <name type="scientific">Rhodococcus ruber</name>
    <dbReference type="NCBI Taxonomy" id="1830"/>
    <lineage>
        <taxon>Bacteria</taxon>
        <taxon>Bacillati</taxon>
        <taxon>Actinomycetota</taxon>
        <taxon>Actinomycetes</taxon>
        <taxon>Mycobacteriales</taxon>
        <taxon>Nocardiaceae</taxon>
        <taxon>Rhodococcus</taxon>
    </lineage>
</organism>
<dbReference type="CDD" id="cd06170">
    <property type="entry name" value="LuxR_C_like"/>
    <property type="match status" value="1"/>
</dbReference>
<gene>
    <name evidence="5" type="ORF">RHRU231_820086</name>
</gene>
<evidence type="ECO:0000313" key="6">
    <source>
        <dbReference type="Proteomes" id="UP000042997"/>
    </source>
</evidence>
<proteinExistence type="predicted"/>
<reference evidence="5 6" key="1">
    <citation type="journal article" date="2014" name="Genome Announc.">
        <title>Draft Genome Sequence of Propane- and Butane-Oxidizing Actinobacterium Rhodococcus ruber IEGM 231.</title>
        <authorList>
            <person name="Ivshina I.B."/>
            <person name="Kuyukina M.S."/>
            <person name="Krivoruchko A.V."/>
            <person name="Barbe V."/>
            <person name="Fischer C."/>
        </authorList>
    </citation>
    <scope>NUCLEOTIDE SEQUENCE [LARGE SCALE GENOMIC DNA]</scope>
</reference>
<dbReference type="SMART" id="SM00421">
    <property type="entry name" value="HTH_LUXR"/>
    <property type="match status" value="1"/>
</dbReference>
<feature type="domain" description="HTH luxR-type" evidence="4">
    <location>
        <begin position="780"/>
        <end position="845"/>
    </location>
</feature>
<evidence type="ECO:0000256" key="3">
    <source>
        <dbReference type="ARBA" id="ARBA00023163"/>
    </source>
</evidence>
<dbReference type="Pfam" id="PF25873">
    <property type="entry name" value="WHD_MalT"/>
    <property type="match status" value="1"/>
</dbReference>
<accession>A0A098BUC7</accession>
<dbReference type="InterPro" id="IPR000792">
    <property type="entry name" value="Tscrpt_reg_LuxR_C"/>
</dbReference>
<dbReference type="OrthoDB" id="134985at2"/>
<dbReference type="PRINTS" id="PR00038">
    <property type="entry name" value="HTHLUXR"/>
</dbReference>